<sequence>MNTGHNGTRNGTDQGELGASSLKDKDGNTVALDKTATAASIGSHVSGSKYSYTLVYEYAKPNGLTGKVTSNAKDIDVDDPDCPKP</sequence>
<dbReference type="RefSeq" id="WP_014043935.1">
    <property type="nucleotide sequence ID" value="NC_015952.1"/>
</dbReference>
<dbReference type="KEGG" id="svl:Strvi_0227"/>
<organism evidence="2 3">
    <name type="scientific">Streptomyces violaceusniger (strain Tu 4113)</name>
    <dbReference type="NCBI Taxonomy" id="653045"/>
    <lineage>
        <taxon>Bacteria</taxon>
        <taxon>Bacillati</taxon>
        <taxon>Actinomycetota</taxon>
        <taxon>Actinomycetes</taxon>
        <taxon>Kitasatosporales</taxon>
        <taxon>Streptomycetaceae</taxon>
        <taxon>Streptomyces</taxon>
        <taxon>Streptomyces violaceusniger group</taxon>
    </lineage>
</organism>
<evidence type="ECO:0000313" key="3">
    <source>
        <dbReference type="Proteomes" id="UP000008703"/>
    </source>
</evidence>
<keyword evidence="3" id="KW-1185">Reference proteome</keyword>
<evidence type="ECO:0000313" key="2">
    <source>
        <dbReference type="EMBL" id="AEM89000.1"/>
    </source>
</evidence>
<feature type="region of interest" description="Disordered" evidence="1">
    <location>
        <begin position="63"/>
        <end position="85"/>
    </location>
</feature>
<keyword evidence="2" id="KW-0614">Plasmid</keyword>
<feature type="region of interest" description="Disordered" evidence="1">
    <location>
        <begin position="1"/>
        <end position="26"/>
    </location>
</feature>
<geneLocation type="plasmid" evidence="2 3">
    <name>pSTRVI02</name>
</geneLocation>
<dbReference type="HOGENOM" id="CLU_2511418_0_0_11"/>
<gene>
    <name evidence="2" type="ORF">Strvi_0227</name>
</gene>
<dbReference type="AlphaFoldDB" id="G2PHJ7"/>
<evidence type="ECO:0000256" key="1">
    <source>
        <dbReference type="SAM" id="MobiDB-lite"/>
    </source>
</evidence>
<accession>G2PHJ7</accession>
<dbReference type="EMBL" id="CP002996">
    <property type="protein sequence ID" value="AEM89000.1"/>
    <property type="molecule type" value="Genomic_DNA"/>
</dbReference>
<dbReference type="Proteomes" id="UP000008703">
    <property type="component" value="Plasmid pSTRVI02"/>
</dbReference>
<feature type="compositionally biased region" description="Polar residues" evidence="1">
    <location>
        <begin position="1"/>
        <end position="13"/>
    </location>
</feature>
<proteinExistence type="predicted"/>
<protein>
    <submittedName>
        <fullName evidence="2">Uncharacterized protein</fullName>
    </submittedName>
</protein>
<reference evidence="2" key="1">
    <citation type="submission" date="2011-08" db="EMBL/GenBank/DDBJ databases">
        <title>Complete sequence of plasmid 2 of Streptomyces violaceusniger Tu 4113.</title>
        <authorList>
            <consortium name="US DOE Joint Genome Institute"/>
            <person name="Lucas S."/>
            <person name="Han J."/>
            <person name="Lapidus A."/>
            <person name="Cheng J.-F."/>
            <person name="Goodwin L."/>
            <person name="Pitluck S."/>
            <person name="Peters L."/>
            <person name="Ivanova N."/>
            <person name="Daligault H."/>
            <person name="Detter J.C."/>
            <person name="Han C."/>
            <person name="Tapia R."/>
            <person name="Land M."/>
            <person name="Hauser L."/>
            <person name="Kyrpides N."/>
            <person name="Ivanova N."/>
            <person name="Pagani I."/>
            <person name="Hagen A."/>
            <person name="Katz L."/>
            <person name="Fiedler H.-P."/>
            <person name="Keasling J."/>
            <person name="Fortman J."/>
            <person name="Woyke T."/>
        </authorList>
    </citation>
    <scope>NUCLEOTIDE SEQUENCE [LARGE SCALE GENOMIC DNA]</scope>
    <source>
        <strain evidence="2">Tu 4113</strain>
        <plasmid evidence="2">pSTRVI02</plasmid>
    </source>
</reference>
<name>G2PHJ7_STRV4</name>
<feature type="compositionally biased region" description="Acidic residues" evidence="1">
    <location>
        <begin position="76"/>
        <end position="85"/>
    </location>
</feature>